<evidence type="ECO:0000259" key="3">
    <source>
        <dbReference type="Pfam" id="PF10648"/>
    </source>
</evidence>
<accession>A0A410MAD7</accession>
<feature type="compositionally biased region" description="Basic and acidic residues" evidence="1">
    <location>
        <begin position="192"/>
        <end position="201"/>
    </location>
</feature>
<name>A0A410MAD7_9BACI</name>
<dbReference type="PROSITE" id="PS51257">
    <property type="entry name" value="PROKAR_LIPOPROTEIN"/>
    <property type="match status" value="1"/>
</dbReference>
<feature type="compositionally biased region" description="Acidic residues" evidence="1">
    <location>
        <begin position="176"/>
        <end position="191"/>
    </location>
</feature>
<evidence type="ECO:0008006" key="7">
    <source>
        <dbReference type="Google" id="ProtNLM"/>
    </source>
</evidence>
<dbReference type="KEGG" id="hli:HLI_05080"/>
<dbReference type="AlphaFoldDB" id="A0A410MAD7"/>
<feature type="domain" description="Intracellular proteinase inhibitor BsuPI" evidence="4">
    <location>
        <begin position="58"/>
        <end position="155"/>
    </location>
</feature>
<evidence type="ECO:0000256" key="1">
    <source>
        <dbReference type="SAM" id="MobiDB-lite"/>
    </source>
</evidence>
<proteinExistence type="predicted"/>
<dbReference type="InterPro" id="IPR020481">
    <property type="entry name" value="Intracell_prot_inh_BsuPI"/>
</dbReference>
<organism evidence="5 6">
    <name type="scientific">Halobacillus litoralis</name>
    <dbReference type="NCBI Taxonomy" id="45668"/>
    <lineage>
        <taxon>Bacteria</taxon>
        <taxon>Bacillati</taxon>
        <taxon>Bacillota</taxon>
        <taxon>Bacilli</taxon>
        <taxon>Bacillales</taxon>
        <taxon>Bacillaceae</taxon>
        <taxon>Halobacillus</taxon>
    </lineage>
</organism>
<evidence type="ECO:0000313" key="6">
    <source>
        <dbReference type="Proteomes" id="UP000287756"/>
    </source>
</evidence>
<gene>
    <name evidence="5" type="ORF">HLI_05080</name>
</gene>
<feature type="chain" id="PRO_5039720530" description="Intracellular proteinase inhibitor BsuPI domain-containing protein" evidence="2">
    <location>
        <begin position="21"/>
        <end position="303"/>
    </location>
</feature>
<reference evidence="5 6" key="1">
    <citation type="submission" date="2018-01" db="EMBL/GenBank/DDBJ databases">
        <title>The whole genome sequencing and assembly of Halobacillus litoralis ERB031 strain.</title>
        <authorList>
            <person name="Lee S.-J."/>
            <person name="Park M.-K."/>
            <person name="Kim J.-Y."/>
            <person name="Lee Y.-J."/>
            <person name="Yi H."/>
            <person name="Bahn Y.-S."/>
            <person name="Kim J.F."/>
            <person name="Lee D.-W."/>
        </authorList>
    </citation>
    <scope>NUCLEOTIDE SEQUENCE [LARGE SCALE GENOMIC DNA]</scope>
    <source>
        <strain evidence="5 6">ERB 031</strain>
    </source>
</reference>
<dbReference type="InterPro" id="IPR038144">
    <property type="entry name" value="IPI"/>
</dbReference>
<sequence>MKKFLAIMMGVMLLTLAACGSDSETGEASGEEKEDQTDEGTSEDQEAETDMQSLIDQLKLDATVDATSEAAAFNFSIENTGDEQVNLGFSSSQKYEIKVENADGENVYTFSADKMFTQELTTEELAAGETFEAEETWTGIEEPGKYEMTVTMLVKTINDQSLEENPFQVTESFTIESEETDESSESDEEASDVEKHEGDGQAFREIEVTGENGQYVIKGEARVYEGSFLYRVEDGHNVQVEPTVVQVDEGAPAWSTFEIELDIPEEDLPQFGTLTLSLYEESAKDGKETNVNYIPLESFQMEE</sequence>
<evidence type="ECO:0000259" key="4">
    <source>
        <dbReference type="Pfam" id="PF12690"/>
    </source>
</evidence>
<feature type="signal peptide" evidence="2">
    <location>
        <begin position="1"/>
        <end position="20"/>
    </location>
</feature>
<evidence type="ECO:0000256" key="2">
    <source>
        <dbReference type="SAM" id="SignalP"/>
    </source>
</evidence>
<dbReference type="EMBL" id="CP026118">
    <property type="protein sequence ID" value="QAS51643.1"/>
    <property type="molecule type" value="Genomic_DNA"/>
</dbReference>
<dbReference type="Gene3D" id="2.60.40.2360">
    <property type="entry name" value="Intracellular proteinase inhibitor BsuPI"/>
    <property type="match status" value="1"/>
</dbReference>
<feature type="region of interest" description="Disordered" evidence="1">
    <location>
        <begin position="22"/>
        <end position="50"/>
    </location>
</feature>
<feature type="region of interest" description="Disordered" evidence="1">
    <location>
        <begin position="173"/>
        <end position="201"/>
    </location>
</feature>
<dbReference type="Proteomes" id="UP000287756">
    <property type="component" value="Chromosome"/>
</dbReference>
<dbReference type="Pfam" id="PF12690">
    <property type="entry name" value="BsuPI"/>
    <property type="match status" value="1"/>
</dbReference>
<dbReference type="InterPro" id="IPR018911">
    <property type="entry name" value="Gmad2_Ig-like_dom"/>
</dbReference>
<feature type="compositionally biased region" description="Acidic residues" evidence="1">
    <location>
        <begin position="32"/>
        <end position="49"/>
    </location>
</feature>
<dbReference type="RefSeq" id="WP_128523569.1">
    <property type="nucleotide sequence ID" value="NZ_CP026118.1"/>
</dbReference>
<keyword evidence="2" id="KW-0732">Signal</keyword>
<dbReference type="OrthoDB" id="1357684at2"/>
<dbReference type="Pfam" id="PF10648">
    <property type="entry name" value="Gmad2"/>
    <property type="match status" value="1"/>
</dbReference>
<protein>
    <recommendedName>
        <fullName evidence="7">Intracellular proteinase inhibitor BsuPI domain-containing protein</fullName>
    </recommendedName>
</protein>
<feature type="domain" description="Bacterial spore germination immunoglobulin-like" evidence="3">
    <location>
        <begin position="213"/>
        <end position="286"/>
    </location>
</feature>
<evidence type="ECO:0000313" key="5">
    <source>
        <dbReference type="EMBL" id="QAS51643.1"/>
    </source>
</evidence>